<dbReference type="GO" id="GO:0008270">
    <property type="term" value="F:zinc ion binding"/>
    <property type="evidence" value="ECO:0007669"/>
    <property type="project" value="UniProtKB-KW"/>
</dbReference>
<evidence type="ECO:0000256" key="1">
    <source>
        <dbReference type="ARBA" id="ARBA00022723"/>
    </source>
</evidence>
<protein>
    <recommendedName>
        <fullName evidence="5">C3H1-type domain-containing protein</fullName>
    </recommendedName>
</protein>
<organism evidence="6">
    <name type="scientific">Alexandrium monilatum</name>
    <dbReference type="NCBI Taxonomy" id="311494"/>
    <lineage>
        <taxon>Eukaryota</taxon>
        <taxon>Sar</taxon>
        <taxon>Alveolata</taxon>
        <taxon>Dinophyceae</taxon>
        <taxon>Gonyaulacales</taxon>
        <taxon>Pyrocystaceae</taxon>
        <taxon>Alexandrium</taxon>
    </lineage>
</organism>
<accession>A0A7S4SLR3</accession>
<evidence type="ECO:0000256" key="4">
    <source>
        <dbReference type="PROSITE-ProRule" id="PRU00723"/>
    </source>
</evidence>
<dbReference type="InterPro" id="IPR000571">
    <property type="entry name" value="Znf_CCCH"/>
</dbReference>
<keyword evidence="2 4" id="KW-0863">Zinc-finger</keyword>
<dbReference type="AlphaFoldDB" id="A0A7S4SLR3"/>
<keyword evidence="3 4" id="KW-0862">Zinc</keyword>
<proteinExistence type="predicted"/>
<reference evidence="6" key="1">
    <citation type="submission" date="2021-01" db="EMBL/GenBank/DDBJ databases">
        <authorList>
            <person name="Corre E."/>
            <person name="Pelletier E."/>
            <person name="Niang G."/>
            <person name="Scheremetjew M."/>
            <person name="Finn R."/>
            <person name="Kale V."/>
            <person name="Holt S."/>
            <person name="Cochrane G."/>
            <person name="Meng A."/>
            <person name="Brown T."/>
            <person name="Cohen L."/>
        </authorList>
    </citation>
    <scope>NUCLEOTIDE SEQUENCE</scope>
    <source>
        <strain evidence="6">CCMP3105</strain>
    </source>
</reference>
<sequence length="147" mass="16427">MNYLAKIAAEAMKRAAKDAHVHHHRERRGWSVVVRVSADELAHLAEPLLVARREVLRHTRALAGTVPLRFREKTQGFCISIGFVDDRKYQVCWDAAETGHCCRGQTCRWEHPRNIQHLFVAVKLACSGACLQGGEGGQESEQAEVTG</sequence>
<evidence type="ECO:0000313" key="6">
    <source>
        <dbReference type="EMBL" id="CAE4649305.1"/>
    </source>
</evidence>
<evidence type="ECO:0000256" key="3">
    <source>
        <dbReference type="ARBA" id="ARBA00022833"/>
    </source>
</evidence>
<dbReference type="EMBL" id="HBNR01073278">
    <property type="protein sequence ID" value="CAE4649305.1"/>
    <property type="molecule type" value="Transcribed_RNA"/>
</dbReference>
<dbReference type="PROSITE" id="PS50103">
    <property type="entry name" value="ZF_C3H1"/>
    <property type="match status" value="1"/>
</dbReference>
<dbReference type="SUPFAM" id="SSF90229">
    <property type="entry name" value="CCCH zinc finger"/>
    <property type="match status" value="1"/>
</dbReference>
<feature type="domain" description="C3H1-type" evidence="5">
    <location>
        <begin position="86"/>
        <end position="114"/>
    </location>
</feature>
<dbReference type="InterPro" id="IPR036855">
    <property type="entry name" value="Znf_CCCH_sf"/>
</dbReference>
<gene>
    <name evidence="6" type="ORF">AMON00008_LOCUS51980</name>
</gene>
<keyword evidence="1 4" id="KW-0479">Metal-binding</keyword>
<evidence type="ECO:0000259" key="5">
    <source>
        <dbReference type="PROSITE" id="PS50103"/>
    </source>
</evidence>
<evidence type="ECO:0000256" key="2">
    <source>
        <dbReference type="ARBA" id="ARBA00022771"/>
    </source>
</evidence>
<name>A0A7S4SLR3_9DINO</name>
<feature type="zinc finger region" description="C3H1-type" evidence="4">
    <location>
        <begin position="86"/>
        <end position="114"/>
    </location>
</feature>